<evidence type="ECO:0000313" key="1">
    <source>
        <dbReference type="EMBL" id="QLH05291.1"/>
    </source>
</evidence>
<dbReference type="AlphaFoldDB" id="A0A7D5M3N0"/>
<dbReference type="Proteomes" id="UP000509441">
    <property type="component" value="Chromosome"/>
</dbReference>
<reference evidence="1 2" key="1">
    <citation type="submission" date="2018-02" db="EMBL/GenBank/DDBJ databases">
        <title>Complete genome of Nitrosopumilus oxyclinae HCE1.</title>
        <authorList>
            <person name="Qin W."/>
            <person name="Zheng Y."/>
            <person name="Stahl D.A."/>
        </authorList>
    </citation>
    <scope>NUCLEOTIDE SEQUENCE [LARGE SCALE GENOMIC DNA]</scope>
    <source>
        <strain evidence="1 2">HCE1</strain>
    </source>
</reference>
<dbReference type="KEGG" id="nox:C5F49_08135"/>
<organism evidence="1 2">
    <name type="scientific">Nitrosopumilus oxyclinae</name>
    <dbReference type="NCBI Taxonomy" id="1959104"/>
    <lineage>
        <taxon>Archaea</taxon>
        <taxon>Nitrososphaerota</taxon>
        <taxon>Nitrososphaeria</taxon>
        <taxon>Nitrosopumilales</taxon>
        <taxon>Nitrosopumilaceae</taxon>
        <taxon>Nitrosopumilus</taxon>
    </lineage>
</organism>
<dbReference type="OrthoDB" id="1587at2157"/>
<sequence>MIKMEYEKICDEILECDKDIRYVGIYDYGELYDKMKPGLKSHLSREETEMSLSQAVYRWSTRKKTADKIGKPIYALAKYEKIYRVTVPIGGAGLILISIELNADVNMIAEKIITIKNKHSS</sequence>
<keyword evidence="2" id="KW-1185">Reference proteome</keyword>
<proteinExistence type="predicted"/>
<name>A0A7D5M3N0_9ARCH</name>
<protein>
    <submittedName>
        <fullName evidence="1">Uncharacterized protein</fullName>
    </submittedName>
</protein>
<gene>
    <name evidence="1" type="ORF">C5F49_08135</name>
</gene>
<accession>A0A7D5M3N0</accession>
<evidence type="ECO:0000313" key="2">
    <source>
        <dbReference type="Proteomes" id="UP000509441"/>
    </source>
</evidence>
<dbReference type="EMBL" id="CP026994">
    <property type="protein sequence ID" value="QLH05291.1"/>
    <property type="molecule type" value="Genomic_DNA"/>
</dbReference>